<organism evidence="2 3">
    <name type="scientific">Deinococcus hopiensis KR-140</name>
    <dbReference type="NCBI Taxonomy" id="695939"/>
    <lineage>
        <taxon>Bacteria</taxon>
        <taxon>Thermotogati</taxon>
        <taxon>Deinococcota</taxon>
        <taxon>Deinococci</taxon>
        <taxon>Deinococcales</taxon>
        <taxon>Deinococcaceae</taxon>
        <taxon>Deinococcus</taxon>
    </lineage>
</organism>
<gene>
    <name evidence="2" type="ORF">SAMN00790413_04045</name>
</gene>
<keyword evidence="3" id="KW-1185">Reference proteome</keyword>
<evidence type="ECO:0000313" key="3">
    <source>
        <dbReference type="Proteomes" id="UP000192582"/>
    </source>
</evidence>
<dbReference type="STRING" id="695939.SAMN00790413_04045"/>
<sequence>MSETPRKAVQVALKAWGMNQPQRAAQLGKGRASIGRTLARSPIDPRSDWQAVPGMLGPEPVIQPRGQQ</sequence>
<reference evidence="2 3" key="1">
    <citation type="submission" date="2017-04" db="EMBL/GenBank/DDBJ databases">
        <authorList>
            <person name="Afonso C.L."/>
            <person name="Miller P.J."/>
            <person name="Scott M.A."/>
            <person name="Spackman E."/>
            <person name="Goraichik I."/>
            <person name="Dimitrov K.M."/>
            <person name="Suarez D.L."/>
            <person name="Swayne D.E."/>
        </authorList>
    </citation>
    <scope>NUCLEOTIDE SEQUENCE [LARGE SCALE GENOMIC DNA]</scope>
    <source>
        <strain evidence="2 3">KR-140</strain>
    </source>
</reference>
<evidence type="ECO:0000313" key="2">
    <source>
        <dbReference type="EMBL" id="SMB82518.1"/>
    </source>
</evidence>
<protein>
    <submittedName>
        <fullName evidence="2">Uncharacterized protein</fullName>
    </submittedName>
</protein>
<dbReference type="AlphaFoldDB" id="A0A1W1UN07"/>
<evidence type="ECO:0000256" key="1">
    <source>
        <dbReference type="SAM" id="MobiDB-lite"/>
    </source>
</evidence>
<proteinExistence type="predicted"/>
<feature type="region of interest" description="Disordered" evidence="1">
    <location>
        <begin position="40"/>
        <end position="68"/>
    </location>
</feature>
<dbReference type="EMBL" id="FWWU01000006">
    <property type="protein sequence ID" value="SMB82518.1"/>
    <property type="molecule type" value="Genomic_DNA"/>
</dbReference>
<accession>A0A1W1UN07</accession>
<dbReference type="Proteomes" id="UP000192582">
    <property type="component" value="Unassembled WGS sequence"/>
</dbReference>
<dbReference type="RefSeq" id="WP_139806550.1">
    <property type="nucleotide sequence ID" value="NZ_FWWU01000006.1"/>
</dbReference>
<name>A0A1W1UN07_9DEIO</name>
<dbReference type="OrthoDB" id="72359at2"/>